<feature type="domain" description="Beta-lactamase-related" evidence="1">
    <location>
        <begin position="25"/>
        <end position="376"/>
    </location>
</feature>
<dbReference type="InterPro" id="IPR001466">
    <property type="entry name" value="Beta-lactam-related"/>
</dbReference>
<gene>
    <name evidence="2" type="ORF">HNR07_001283</name>
</gene>
<dbReference type="Pfam" id="PF00144">
    <property type="entry name" value="Beta-lactamase"/>
    <property type="match status" value="1"/>
</dbReference>
<dbReference type="PANTHER" id="PTHR43319:SF3">
    <property type="entry name" value="BETA-LACTAMASE-RELATED DOMAIN-CONTAINING PROTEIN"/>
    <property type="match status" value="1"/>
</dbReference>
<evidence type="ECO:0000313" key="3">
    <source>
        <dbReference type="Proteomes" id="UP000579647"/>
    </source>
</evidence>
<reference evidence="2 3" key="1">
    <citation type="submission" date="2020-08" db="EMBL/GenBank/DDBJ databases">
        <title>Sequencing the genomes of 1000 actinobacteria strains.</title>
        <authorList>
            <person name="Klenk H.-P."/>
        </authorList>
    </citation>
    <scope>NUCLEOTIDE SEQUENCE [LARGE SCALE GENOMIC DNA]</scope>
    <source>
        <strain evidence="2 3">DSM 44598</strain>
    </source>
</reference>
<proteinExistence type="predicted"/>
<dbReference type="Proteomes" id="UP000579647">
    <property type="component" value="Unassembled WGS sequence"/>
</dbReference>
<dbReference type="RefSeq" id="WP_184363115.1">
    <property type="nucleotide sequence ID" value="NZ_BAAAKM010000044.1"/>
</dbReference>
<evidence type="ECO:0000313" key="2">
    <source>
        <dbReference type="EMBL" id="MBB5490146.1"/>
    </source>
</evidence>
<comment type="caution">
    <text evidence="2">The sequence shown here is derived from an EMBL/GenBank/DDBJ whole genome shotgun (WGS) entry which is preliminary data.</text>
</comment>
<accession>A0A840WFL9</accession>
<dbReference type="InterPro" id="IPR052907">
    <property type="entry name" value="Beta-lactamase/esterase"/>
</dbReference>
<dbReference type="Gene3D" id="3.40.710.10">
    <property type="entry name" value="DD-peptidase/beta-lactamase superfamily"/>
    <property type="match status" value="1"/>
</dbReference>
<dbReference type="EMBL" id="JACHDO010000001">
    <property type="protein sequence ID" value="MBB5490146.1"/>
    <property type="molecule type" value="Genomic_DNA"/>
</dbReference>
<protein>
    <submittedName>
        <fullName evidence="2">CubicO group peptidase (Beta-lactamase class C family)</fullName>
    </submittedName>
</protein>
<organism evidence="2 3">
    <name type="scientific">Nocardiopsis metallicus</name>
    <dbReference type="NCBI Taxonomy" id="179819"/>
    <lineage>
        <taxon>Bacteria</taxon>
        <taxon>Bacillati</taxon>
        <taxon>Actinomycetota</taxon>
        <taxon>Actinomycetes</taxon>
        <taxon>Streptosporangiales</taxon>
        <taxon>Nocardiopsidaceae</taxon>
        <taxon>Nocardiopsis</taxon>
    </lineage>
</organism>
<sequence>MHVALQPRVHGWTEPAFAPVREAFQRNFTEHGELGAAVAVHHRGRLVVDLWAGVRDQSTGAPWESDTLAIVFSATKGVTSMVLAHAHSRGLFCYERPVADYWPEFAQHGKEHVTVRELLSHRAGLPYLDSELSPALLADHDRLADALAAQPPAWAPGTRHGYHSVTIGLYAGELLRRVDGRTVGTYLAEELAGPLGLDLHVGLPEDIDPDRLAPMAGGTWRDLAADPTAVPLGHVLARSLPWTTAARTFANPPLKSANQLAGPDYRSVELPHGNGFATARSLAVLYGEFAQGSPVLGVGQDSLRALEEQPTEPSGGERDVNLKVRTRYSLGLWKPFPGWRFGSDGRAYGTPGAGGSFGFADPATGTGYGYVPNRMGLRIWDDPRDVNLREALADCLRSATNDSSA</sequence>
<evidence type="ECO:0000259" key="1">
    <source>
        <dbReference type="Pfam" id="PF00144"/>
    </source>
</evidence>
<dbReference type="InterPro" id="IPR012338">
    <property type="entry name" value="Beta-lactam/transpept-like"/>
</dbReference>
<name>A0A840WFL9_9ACTN</name>
<dbReference type="PANTHER" id="PTHR43319">
    <property type="entry name" value="BETA-LACTAMASE-RELATED"/>
    <property type="match status" value="1"/>
</dbReference>
<keyword evidence="3" id="KW-1185">Reference proteome</keyword>
<dbReference type="AlphaFoldDB" id="A0A840WFL9"/>
<dbReference type="SUPFAM" id="SSF56601">
    <property type="entry name" value="beta-lactamase/transpeptidase-like"/>
    <property type="match status" value="1"/>
</dbReference>